<accession>A0AAD6T945</accession>
<organism evidence="2 3">
    <name type="scientific">Mycena alexandri</name>
    <dbReference type="NCBI Taxonomy" id="1745969"/>
    <lineage>
        <taxon>Eukaryota</taxon>
        <taxon>Fungi</taxon>
        <taxon>Dikarya</taxon>
        <taxon>Basidiomycota</taxon>
        <taxon>Agaricomycotina</taxon>
        <taxon>Agaricomycetes</taxon>
        <taxon>Agaricomycetidae</taxon>
        <taxon>Agaricales</taxon>
        <taxon>Marasmiineae</taxon>
        <taxon>Mycenaceae</taxon>
        <taxon>Mycena</taxon>
    </lineage>
</organism>
<feature type="region of interest" description="Disordered" evidence="1">
    <location>
        <begin position="100"/>
        <end position="119"/>
    </location>
</feature>
<protein>
    <submittedName>
        <fullName evidence="2">Uncharacterized protein</fullName>
    </submittedName>
</protein>
<dbReference type="AlphaFoldDB" id="A0AAD6T945"/>
<proteinExistence type="predicted"/>
<gene>
    <name evidence="2" type="ORF">C8F04DRAFT_1177125</name>
</gene>
<comment type="caution">
    <text evidence="2">The sequence shown here is derived from an EMBL/GenBank/DDBJ whole genome shotgun (WGS) entry which is preliminary data.</text>
</comment>
<keyword evidence="3" id="KW-1185">Reference proteome</keyword>
<sequence>MPDDAHVRGVSQSTQWAPFDVSYIFVTITNLIIPDRRILVQNAFVGNVFQQTTSVLSSMSAFFSTVTPARLKRFSAFPSLLRNDSFVSIRQVTREGISCPISQGRKPNPNGDASAFNSKTDAHRTFSTKSASLEISRLEELPVGNLSRDFFFFALDQLCGVKDAVAQSSAGTNLFDSIHESHARYLEIHLVSSGPKIPPTPVEMATRSGCPASG</sequence>
<name>A0AAD6T945_9AGAR</name>
<dbReference type="Proteomes" id="UP001218188">
    <property type="component" value="Unassembled WGS sequence"/>
</dbReference>
<reference evidence="2" key="1">
    <citation type="submission" date="2023-03" db="EMBL/GenBank/DDBJ databases">
        <title>Massive genome expansion in bonnet fungi (Mycena s.s.) driven by repeated elements and novel gene families across ecological guilds.</title>
        <authorList>
            <consortium name="Lawrence Berkeley National Laboratory"/>
            <person name="Harder C.B."/>
            <person name="Miyauchi S."/>
            <person name="Viragh M."/>
            <person name="Kuo A."/>
            <person name="Thoen E."/>
            <person name="Andreopoulos B."/>
            <person name="Lu D."/>
            <person name="Skrede I."/>
            <person name="Drula E."/>
            <person name="Henrissat B."/>
            <person name="Morin E."/>
            <person name="Kohler A."/>
            <person name="Barry K."/>
            <person name="LaButti K."/>
            <person name="Morin E."/>
            <person name="Salamov A."/>
            <person name="Lipzen A."/>
            <person name="Mereny Z."/>
            <person name="Hegedus B."/>
            <person name="Baldrian P."/>
            <person name="Stursova M."/>
            <person name="Weitz H."/>
            <person name="Taylor A."/>
            <person name="Grigoriev I.V."/>
            <person name="Nagy L.G."/>
            <person name="Martin F."/>
            <person name="Kauserud H."/>
        </authorList>
    </citation>
    <scope>NUCLEOTIDE SEQUENCE</scope>
    <source>
        <strain evidence="2">CBHHK200</strain>
    </source>
</reference>
<dbReference type="EMBL" id="JARJCM010000017">
    <property type="protein sequence ID" value="KAJ7041297.1"/>
    <property type="molecule type" value="Genomic_DNA"/>
</dbReference>
<evidence type="ECO:0000313" key="3">
    <source>
        <dbReference type="Proteomes" id="UP001218188"/>
    </source>
</evidence>
<evidence type="ECO:0000256" key="1">
    <source>
        <dbReference type="SAM" id="MobiDB-lite"/>
    </source>
</evidence>
<evidence type="ECO:0000313" key="2">
    <source>
        <dbReference type="EMBL" id="KAJ7041297.1"/>
    </source>
</evidence>